<dbReference type="Proteomes" id="UP001056120">
    <property type="component" value="Linkage Group LG02"/>
</dbReference>
<accession>A0ACB9JYA4</accession>
<reference evidence="2" key="1">
    <citation type="journal article" date="2022" name="Mol. Ecol. Resour.">
        <title>The genomes of chicory, endive, great burdock and yacon provide insights into Asteraceae palaeo-polyploidization history and plant inulin production.</title>
        <authorList>
            <person name="Fan W."/>
            <person name="Wang S."/>
            <person name="Wang H."/>
            <person name="Wang A."/>
            <person name="Jiang F."/>
            <person name="Liu H."/>
            <person name="Zhao H."/>
            <person name="Xu D."/>
            <person name="Zhang Y."/>
        </authorList>
    </citation>
    <scope>NUCLEOTIDE SEQUENCE [LARGE SCALE GENOMIC DNA]</scope>
    <source>
        <strain evidence="2">cv. Yunnan</strain>
    </source>
</reference>
<keyword evidence="2" id="KW-1185">Reference proteome</keyword>
<name>A0ACB9JYA4_9ASTR</name>
<gene>
    <name evidence="1" type="ORF">L1987_06505</name>
</gene>
<evidence type="ECO:0000313" key="2">
    <source>
        <dbReference type="Proteomes" id="UP001056120"/>
    </source>
</evidence>
<organism evidence="1 2">
    <name type="scientific">Smallanthus sonchifolius</name>
    <dbReference type="NCBI Taxonomy" id="185202"/>
    <lineage>
        <taxon>Eukaryota</taxon>
        <taxon>Viridiplantae</taxon>
        <taxon>Streptophyta</taxon>
        <taxon>Embryophyta</taxon>
        <taxon>Tracheophyta</taxon>
        <taxon>Spermatophyta</taxon>
        <taxon>Magnoliopsida</taxon>
        <taxon>eudicotyledons</taxon>
        <taxon>Gunneridae</taxon>
        <taxon>Pentapetalae</taxon>
        <taxon>asterids</taxon>
        <taxon>campanulids</taxon>
        <taxon>Asterales</taxon>
        <taxon>Asteraceae</taxon>
        <taxon>Asteroideae</taxon>
        <taxon>Heliantheae alliance</taxon>
        <taxon>Millerieae</taxon>
        <taxon>Smallanthus</taxon>
    </lineage>
</organism>
<reference evidence="1 2" key="2">
    <citation type="journal article" date="2022" name="Mol. Ecol. Resour.">
        <title>The genomes of chicory, endive, great burdock and yacon provide insights into Asteraceae paleo-polyploidization history and plant inulin production.</title>
        <authorList>
            <person name="Fan W."/>
            <person name="Wang S."/>
            <person name="Wang H."/>
            <person name="Wang A."/>
            <person name="Jiang F."/>
            <person name="Liu H."/>
            <person name="Zhao H."/>
            <person name="Xu D."/>
            <person name="Zhang Y."/>
        </authorList>
    </citation>
    <scope>NUCLEOTIDE SEQUENCE [LARGE SCALE GENOMIC DNA]</scope>
    <source>
        <strain evidence="2">cv. Yunnan</strain>
        <tissue evidence="1">Leaves</tissue>
    </source>
</reference>
<proteinExistence type="predicted"/>
<evidence type="ECO:0000313" key="1">
    <source>
        <dbReference type="EMBL" id="KAI3825030.1"/>
    </source>
</evidence>
<comment type="caution">
    <text evidence="1">The sequence shown here is derived from an EMBL/GenBank/DDBJ whole genome shotgun (WGS) entry which is preliminary data.</text>
</comment>
<protein>
    <submittedName>
        <fullName evidence="1">Uncharacterized protein</fullName>
    </submittedName>
</protein>
<dbReference type="EMBL" id="CM042019">
    <property type="protein sequence ID" value="KAI3825030.1"/>
    <property type="molecule type" value="Genomic_DNA"/>
</dbReference>
<sequence length="121" mass="14656">MFALIEGETMSQQYDRLTKILNELRIKGREYDIDEVLENFLRSLPAQWRMYTISIRSSYELRNLDLVELHGLLKTYELDMSQDNKMMNNKKDAEWELLAHRMWSLSRNKLRRDLQEIITDK</sequence>